<organism evidence="1 2">
    <name type="scientific">Synechococcus phage S-SKS1</name>
    <dbReference type="NCBI Taxonomy" id="754042"/>
    <lineage>
        <taxon>Viruses</taxon>
        <taxon>Duplodnaviria</taxon>
        <taxon>Heunggongvirae</taxon>
        <taxon>Uroviricota</taxon>
        <taxon>Caudoviricetes</taxon>
        <taxon>Llyrvirus</taxon>
        <taxon>Llyrvirus SSKS1</taxon>
    </lineage>
</organism>
<evidence type="ECO:0000313" key="1">
    <source>
        <dbReference type="EMBL" id="AGH31596.1"/>
    </source>
</evidence>
<accession>M4QPC7</accession>
<evidence type="ECO:0000313" key="2">
    <source>
        <dbReference type="Proteomes" id="UP000201252"/>
    </source>
</evidence>
<dbReference type="Proteomes" id="UP000201252">
    <property type="component" value="Segment"/>
</dbReference>
<gene>
    <name evidence="1" type="ORF">SWZG_00083</name>
</gene>
<reference evidence="1 2" key="1">
    <citation type="submission" date="2010-10" db="EMBL/GenBank/DDBJ databases">
        <title>The Genome Sequence of Synechococcus phage S-SKS1.</title>
        <authorList>
            <consortium name="The Broad Institute Genome Sequencing Platform"/>
            <person name="Henn M.R."/>
            <person name="Clokie M."/>
            <person name="Levin J."/>
            <person name="Malboeuf C."/>
            <person name="Casali M."/>
            <person name="Russ C."/>
            <person name="Lennon N."/>
            <person name="Chapman S.B."/>
            <person name="Erlich R."/>
            <person name="Young S.K."/>
            <person name="Yandava C."/>
            <person name="Zeng Q."/>
            <person name="Alvarado L."/>
            <person name="Anderson S."/>
            <person name="Berlin A."/>
            <person name="Chen Z."/>
            <person name="Freedman E."/>
            <person name="Gellesch M."/>
            <person name="Goldberg J."/>
            <person name="Green L."/>
            <person name="Griggs A."/>
            <person name="Gujja S."/>
            <person name="Heilman E.R."/>
            <person name="Heiman D."/>
            <person name="Hollinger A."/>
            <person name="Howarth C."/>
            <person name="Larson L."/>
            <person name="Mehta T."/>
            <person name="Pearson M."/>
            <person name="Roberts A."/>
            <person name="Ryan E."/>
            <person name="Saif S."/>
            <person name="Shea T."/>
            <person name="Shenoy N."/>
            <person name="Sisk P."/>
            <person name="Stolte C."/>
            <person name="Sykes S."/>
            <person name="White J."/>
            <person name="Haas B."/>
            <person name="Nusbaum C."/>
            <person name="Birren B."/>
        </authorList>
    </citation>
    <scope>NUCLEOTIDE SEQUENCE [LARGE SCALE GENOMIC DNA]</scope>
</reference>
<keyword evidence="2" id="KW-1185">Reference proteome</keyword>
<proteinExistence type="predicted"/>
<dbReference type="RefSeq" id="YP_007674448.1">
    <property type="nucleotide sequence ID" value="NC_020851.1"/>
</dbReference>
<sequence length="54" mass="6057">MLPKIHLQGSPCKGNCKCNCVKTEDALEMYREAAKSDAFLFGDYDGYEAYTKDS</sequence>
<dbReference type="KEGG" id="vg:15010994"/>
<protein>
    <submittedName>
        <fullName evidence="1">Uncharacterized protein</fullName>
    </submittedName>
</protein>
<name>M4QPC7_9CAUD</name>
<dbReference type="EMBL" id="HQ633071">
    <property type="protein sequence ID" value="AGH31596.1"/>
    <property type="molecule type" value="Genomic_DNA"/>
</dbReference>
<dbReference type="GeneID" id="15010994"/>